<evidence type="ECO:0000256" key="6">
    <source>
        <dbReference type="ARBA" id="ARBA00023295"/>
    </source>
</evidence>
<comment type="catalytic activity">
    <reaction evidence="8">
        <text>Hydrolysis of terminal non-reducing beta-D-fructofuranoside residues in beta-D-fructofuranosides.</text>
        <dbReference type="EC" id="3.2.1.26"/>
    </reaction>
</comment>
<dbReference type="AlphaFoldDB" id="A0A1C3YR77"/>
<dbReference type="Pfam" id="PF00251">
    <property type="entry name" value="Glyco_hydro_32N"/>
    <property type="match status" value="1"/>
</dbReference>
<evidence type="ECO:0000259" key="10">
    <source>
        <dbReference type="Pfam" id="PF00251"/>
    </source>
</evidence>
<evidence type="ECO:0000256" key="1">
    <source>
        <dbReference type="ARBA" id="ARBA00004914"/>
    </source>
</evidence>
<dbReference type="Pfam" id="PF08244">
    <property type="entry name" value="Glyco_hydro_32C"/>
    <property type="match status" value="1"/>
</dbReference>
<keyword evidence="9" id="KW-0963">Cytoplasm</keyword>
<dbReference type="Gene3D" id="2.60.120.560">
    <property type="entry name" value="Exo-inulinase, domain 1"/>
    <property type="match status" value="1"/>
</dbReference>
<dbReference type="STRING" id="1505725.GA0061074_10179"/>
<dbReference type="PANTHER" id="PTHR43101:SF1">
    <property type="entry name" value="BETA-FRUCTOSIDASE"/>
    <property type="match status" value="1"/>
</dbReference>
<dbReference type="NCBIfam" id="TIGR01322">
    <property type="entry name" value="scrB_fam"/>
    <property type="match status" value="1"/>
</dbReference>
<accession>A0A1C3YR77</accession>
<dbReference type="SUPFAM" id="SSF75005">
    <property type="entry name" value="Arabinanase/levansucrase/invertase"/>
    <property type="match status" value="1"/>
</dbReference>
<dbReference type="SUPFAM" id="SSF49899">
    <property type="entry name" value="Concanavalin A-like lectins/glucanases"/>
    <property type="match status" value="1"/>
</dbReference>
<evidence type="ECO:0000256" key="3">
    <source>
        <dbReference type="ARBA" id="ARBA00012758"/>
    </source>
</evidence>
<keyword evidence="9" id="KW-0119">Carbohydrate metabolism</keyword>
<dbReference type="InterPro" id="IPR006232">
    <property type="entry name" value="Suc6P_hydrolase"/>
</dbReference>
<evidence type="ECO:0000256" key="8">
    <source>
        <dbReference type="RuleBase" id="RU362110"/>
    </source>
</evidence>
<feature type="domain" description="Glycosyl hydrolase family 32 C-terminal" evidence="11">
    <location>
        <begin position="361"/>
        <end position="475"/>
    </location>
</feature>
<keyword evidence="13" id="KW-1185">Reference proteome</keyword>
<dbReference type="InterPro" id="IPR018053">
    <property type="entry name" value="Glyco_hydro_32_AS"/>
</dbReference>
<dbReference type="GO" id="GO:0004564">
    <property type="term" value="F:beta-fructofuranosidase activity"/>
    <property type="evidence" value="ECO:0007669"/>
    <property type="project" value="UniProtKB-EC"/>
</dbReference>
<proteinExistence type="inferred from homology"/>
<dbReference type="Gene3D" id="2.115.10.20">
    <property type="entry name" value="Glycosyl hydrolase domain, family 43"/>
    <property type="match status" value="1"/>
</dbReference>
<evidence type="ECO:0000313" key="13">
    <source>
        <dbReference type="Proteomes" id="UP000199268"/>
    </source>
</evidence>
<comment type="function">
    <text evidence="9">Enables the bacterium to metabolize sucrose as a sole carbon source.</text>
</comment>
<comment type="subcellular location">
    <subcellularLocation>
        <location evidence="9">Cytoplasm</location>
    </subcellularLocation>
</comment>
<dbReference type="Proteomes" id="UP000199268">
    <property type="component" value="Unassembled WGS sequence"/>
</dbReference>
<gene>
    <name evidence="12" type="ORF">GA0061074_10179</name>
</gene>
<dbReference type="EMBL" id="FMAO01000001">
    <property type="protein sequence ID" value="SCB72596.1"/>
    <property type="molecule type" value="Genomic_DNA"/>
</dbReference>
<sequence>MAWTREQRYRNYSNYSTTLIDNLEKQAATSQYKPKFHISPKSGLLNDPNGFSFFNGQWHVFYQAFPFGPVHGLKSWVHCVSNDLVHWQNLGIALPAGGRYDSHGAYSGSAQVIDDQLFLMYTGNVRTQDWQRESFQNGAWMDKDNHITKLMEPLIKQPAYVTDHFRDPQLLKINNEYYALIGAQDKETLKGEISLFQSNDLKNWHDQGYVKHNLHDLGFMVECPNLVDVDGKKVLIFCPQGLPQDELKTTNIYPNVYAIADYFDFEQNYFEAENGEMVQLDEGFDVYASQAFNAPDGNAYLISWIGLPEIAYPTDKENWAHCLSMVKQLKIVDGQLYQQPVAAMSKLRDYEQELPQKQRVLVEKAGQQYELRLTLGADQIGNLLLASDGTTEHALQLKFNTIDGKLTVDRSNVGEKFGIEFGEQHQIRLDPNTPVMLDIFVDHSVCEIFVNDGQKVLTLRYFADNSHTTIAFSDENITDYTGQYFKLNDM</sequence>
<keyword evidence="5 8" id="KW-0378">Hydrolase</keyword>
<reference evidence="13" key="1">
    <citation type="submission" date="2016-08" db="EMBL/GenBank/DDBJ databases">
        <authorList>
            <person name="Varghese N."/>
            <person name="Submissions Spin"/>
        </authorList>
    </citation>
    <scope>NUCLEOTIDE SEQUENCE [LARGE SCALE GENOMIC DNA]</scope>
    <source>
        <strain evidence="13">R-53094</strain>
    </source>
</reference>
<dbReference type="InterPro" id="IPR051214">
    <property type="entry name" value="GH32_Enzymes"/>
</dbReference>
<dbReference type="InterPro" id="IPR013320">
    <property type="entry name" value="ConA-like_dom_sf"/>
</dbReference>
<name>A0A1C3YR77_9LACO</name>
<dbReference type="GO" id="GO:0005737">
    <property type="term" value="C:cytoplasm"/>
    <property type="evidence" value="ECO:0007669"/>
    <property type="project" value="UniProtKB-SubCell"/>
</dbReference>
<dbReference type="PROSITE" id="PS00609">
    <property type="entry name" value="GLYCOSYL_HYDROL_F32"/>
    <property type="match status" value="1"/>
</dbReference>
<evidence type="ECO:0000256" key="5">
    <source>
        <dbReference type="ARBA" id="ARBA00022801"/>
    </source>
</evidence>
<dbReference type="CDD" id="cd18623">
    <property type="entry name" value="GH32_ScrB-like"/>
    <property type="match status" value="1"/>
</dbReference>
<evidence type="ECO:0000256" key="4">
    <source>
        <dbReference type="ARBA" id="ARBA00019623"/>
    </source>
</evidence>
<dbReference type="InterPro" id="IPR023296">
    <property type="entry name" value="Glyco_hydro_beta-prop_sf"/>
</dbReference>
<dbReference type="InterPro" id="IPR001362">
    <property type="entry name" value="Glyco_hydro_32"/>
</dbReference>
<evidence type="ECO:0000313" key="12">
    <source>
        <dbReference type="EMBL" id="SCB72596.1"/>
    </source>
</evidence>
<dbReference type="SMART" id="SM00640">
    <property type="entry name" value="Glyco_32"/>
    <property type="match status" value="1"/>
</dbReference>
<feature type="domain" description="Glycosyl hydrolase family 32 N-terminal" evidence="10">
    <location>
        <begin position="37"/>
        <end position="340"/>
    </location>
</feature>
<evidence type="ECO:0000256" key="9">
    <source>
        <dbReference type="RuleBase" id="RU365015"/>
    </source>
</evidence>
<protein>
    <recommendedName>
        <fullName evidence="4 8">Sucrose-6-phosphate hydrolase</fullName>
        <ecNumber evidence="3 8">3.2.1.26</ecNumber>
    </recommendedName>
    <alternativeName>
        <fullName evidence="7 9">Invertase</fullName>
    </alternativeName>
</protein>
<organism evidence="12 13">
    <name type="scientific">Weissella bombi</name>
    <dbReference type="NCBI Taxonomy" id="1505725"/>
    <lineage>
        <taxon>Bacteria</taxon>
        <taxon>Bacillati</taxon>
        <taxon>Bacillota</taxon>
        <taxon>Bacilli</taxon>
        <taxon>Lactobacillales</taxon>
        <taxon>Lactobacillaceae</taxon>
        <taxon>Weissella</taxon>
    </lineage>
</organism>
<keyword evidence="6 8" id="KW-0326">Glycosidase</keyword>
<dbReference type="OrthoDB" id="9759709at2"/>
<comment type="pathway">
    <text evidence="1 9">Glycan biosynthesis; sucrose metabolism.</text>
</comment>
<evidence type="ECO:0000259" key="11">
    <source>
        <dbReference type="Pfam" id="PF08244"/>
    </source>
</evidence>
<dbReference type="UniPathway" id="UPA00238"/>
<dbReference type="GO" id="GO:0005985">
    <property type="term" value="P:sucrose metabolic process"/>
    <property type="evidence" value="ECO:0007669"/>
    <property type="project" value="UniProtKB-UniPathway"/>
</dbReference>
<dbReference type="EC" id="3.2.1.26" evidence="3 8"/>
<dbReference type="InterPro" id="IPR013189">
    <property type="entry name" value="Glyco_hydro_32_C"/>
</dbReference>
<evidence type="ECO:0000256" key="7">
    <source>
        <dbReference type="ARBA" id="ARBA00033367"/>
    </source>
</evidence>
<evidence type="ECO:0000256" key="2">
    <source>
        <dbReference type="ARBA" id="ARBA00009902"/>
    </source>
</evidence>
<comment type="similarity">
    <text evidence="2 8">Belongs to the glycosyl hydrolase 32 family.</text>
</comment>
<dbReference type="InterPro" id="IPR013148">
    <property type="entry name" value="Glyco_hydro_32_N"/>
</dbReference>
<dbReference type="RefSeq" id="WP_092461126.1">
    <property type="nucleotide sequence ID" value="NZ_BJEE01000002.1"/>
</dbReference>
<dbReference type="PANTHER" id="PTHR43101">
    <property type="entry name" value="BETA-FRUCTOSIDASE"/>
    <property type="match status" value="1"/>
</dbReference>